<dbReference type="Gene3D" id="3.20.20.70">
    <property type="entry name" value="Aldolase class I"/>
    <property type="match status" value="1"/>
</dbReference>
<keyword evidence="4" id="KW-0411">Iron-sulfur</keyword>
<proteinExistence type="predicted"/>
<gene>
    <name evidence="5" type="ORF">QJ043_08320</name>
</gene>
<accession>A0ABT6ZMH6</accession>
<dbReference type="SFLD" id="SFLDS00029">
    <property type="entry name" value="Radical_SAM"/>
    <property type="match status" value="1"/>
</dbReference>
<comment type="caution">
    <text evidence="5">The sequence shown here is derived from an EMBL/GenBank/DDBJ whole genome shotgun (WGS) entry which is preliminary data.</text>
</comment>
<evidence type="ECO:0000313" key="6">
    <source>
        <dbReference type="Proteomes" id="UP001431693"/>
    </source>
</evidence>
<keyword evidence="3" id="KW-0408">Iron</keyword>
<evidence type="ECO:0000256" key="1">
    <source>
        <dbReference type="ARBA" id="ARBA00022691"/>
    </source>
</evidence>
<dbReference type="PANTHER" id="PTHR21180">
    <property type="entry name" value="ENDONUCLEASE/EXONUCLEASE/PHOSPHATASE FAMILY DOMAIN-CONTAINING PROTEIN 1"/>
    <property type="match status" value="1"/>
</dbReference>
<dbReference type="InterPro" id="IPR051675">
    <property type="entry name" value="Endo/Exo/Phosphatase_dom_1"/>
</dbReference>
<dbReference type="SUPFAM" id="SSF102114">
    <property type="entry name" value="Radical SAM enzymes"/>
    <property type="match status" value="1"/>
</dbReference>
<organism evidence="5 6">
    <name type="scientific">Kribbibacterium absianum</name>
    <dbReference type="NCBI Taxonomy" id="3044210"/>
    <lineage>
        <taxon>Bacteria</taxon>
        <taxon>Bacillati</taxon>
        <taxon>Actinomycetota</taxon>
        <taxon>Coriobacteriia</taxon>
        <taxon>Coriobacteriales</taxon>
        <taxon>Kribbibacteriaceae</taxon>
        <taxon>Kribbibacterium</taxon>
    </lineage>
</organism>
<dbReference type="InterPro" id="IPR013785">
    <property type="entry name" value="Aldolase_TIM"/>
</dbReference>
<dbReference type="CDD" id="cd01335">
    <property type="entry name" value="Radical_SAM"/>
    <property type="match status" value="1"/>
</dbReference>
<keyword evidence="1" id="KW-0949">S-adenosyl-L-methionine</keyword>
<dbReference type="Gene3D" id="1.10.150.320">
    <property type="entry name" value="Photosystem II 12 kDa extrinsic protein"/>
    <property type="match status" value="1"/>
</dbReference>
<protein>
    <submittedName>
        <fullName evidence="5">DNA modification/repair radical SAM protein</fullName>
    </submittedName>
</protein>
<dbReference type="Proteomes" id="UP001431693">
    <property type="component" value="Unassembled WGS sequence"/>
</dbReference>
<evidence type="ECO:0000256" key="2">
    <source>
        <dbReference type="ARBA" id="ARBA00022723"/>
    </source>
</evidence>
<reference evidence="5" key="1">
    <citation type="submission" date="2023-05" db="EMBL/GenBank/DDBJ databases">
        <title>[olsenella] sp. nov., isolated from a pig farm feces dump.</title>
        <authorList>
            <person name="Chang Y.-H."/>
        </authorList>
    </citation>
    <scope>NUCLEOTIDE SEQUENCE</scope>
    <source>
        <strain evidence="5">YH-ols2217</strain>
    </source>
</reference>
<dbReference type="InterPro" id="IPR023874">
    <property type="entry name" value="DNA_rSAM_put"/>
</dbReference>
<dbReference type="SFLD" id="SFLDG01102">
    <property type="entry name" value="Uncharacterised_Radical_SAM_Su"/>
    <property type="match status" value="1"/>
</dbReference>
<name>A0ABT6ZMH6_9ACTN</name>
<dbReference type="InterPro" id="IPR007197">
    <property type="entry name" value="rSAM"/>
</dbReference>
<dbReference type="RefSeq" id="WP_283713235.1">
    <property type="nucleotide sequence ID" value="NZ_JASJEW010000003.1"/>
</dbReference>
<keyword evidence="2" id="KW-0479">Metal-binding</keyword>
<evidence type="ECO:0000256" key="4">
    <source>
        <dbReference type="ARBA" id="ARBA00023014"/>
    </source>
</evidence>
<dbReference type="NCBIfam" id="TIGR03916">
    <property type="entry name" value="rSAM_link_UDG"/>
    <property type="match status" value="1"/>
</dbReference>
<evidence type="ECO:0000313" key="5">
    <source>
        <dbReference type="EMBL" id="MDJ1130077.1"/>
    </source>
</evidence>
<dbReference type="InterPro" id="IPR010994">
    <property type="entry name" value="RuvA_2-like"/>
</dbReference>
<dbReference type="EMBL" id="JASJEX010000004">
    <property type="protein sequence ID" value="MDJ1130077.1"/>
    <property type="molecule type" value="Genomic_DNA"/>
</dbReference>
<sequence>MDTLTKLGILADAAKYDAACTSSGVDRAPKKGALGNANSCGCCHSFTADGRCVTLLKVLLSNACSYDCAYCVNRRSNPRPRATFEPRELASLTMDFYKRNYIEGLFLSSGVLGDPNRTAERMIECLRILREEERFNGYIHAKAIPGADPVLLDRLGRYADRLSVNIELPSRASLGALCPDKDASSILHPMAQISRTIEGERLLGAGGRGNKGAGSRFSTVKPELPEAPVRPLLPMSTGAQTASPKAGALQRFCPAGQSTQLIIGASPESDNQILKLSSSLYQRFGLKRVFFSAYMPVVDDSRLPHPETPVPLRREHRLYQADWLMRFYAFTADELVSPEAPFLDLDVDPKLAWALTHMERFPVEVNTAPQAELLRVPGIGVTGARKILRARRGHRLTFDDLDRLKLTMRRARHFVTCNGQRDPRSPANPELIRERVIADASQSTYNKTRRVAEGQLSLF</sequence>
<dbReference type="InterPro" id="IPR058240">
    <property type="entry name" value="rSAM_sf"/>
</dbReference>
<keyword evidence="6" id="KW-1185">Reference proteome</keyword>
<dbReference type="SUPFAM" id="SSF47781">
    <property type="entry name" value="RuvA domain 2-like"/>
    <property type="match status" value="1"/>
</dbReference>
<dbReference type="PANTHER" id="PTHR21180:SF9">
    <property type="entry name" value="TYPE II SECRETION SYSTEM PROTEIN K"/>
    <property type="match status" value="1"/>
</dbReference>
<evidence type="ECO:0000256" key="3">
    <source>
        <dbReference type="ARBA" id="ARBA00023004"/>
    </source>
</evidence>